<evidence type="ECO:0000313" key="3">
    <source>
        <dbReference type="Proteomes" id="UP000230423"/>
    </source>
</evidence>
<keyword evidence="1" id="KW-0732">Signal</keyword>
<proteinExistence type="predicted"/>
<sequence length="113" mass="13469">MIRVLERMLLSVTLILTGVSLLQARRVRPTFIRKDVLPLGRRTTVEEEQWRSHAIRILWEERERMDRTPLIKFELKGIPNADIFFKNETASKTRTLKHRFVWALLMWAIVEGK</sequence>
<keyword evidence="3" id="KW-1185">Reference proteome</keyword>
<feature type="signal peptide" evidence="1">
    <location>
        <begin position="1"/>
        <end position="24"/>
    </location>
</feature>
<dbReference type="AlphaFoldDB" id="A0A2G9TND9"/>
<organism evidence="2 3">
    <name type="scientific">Teladorsagia circumcincta</name>
    <name type="common">Brown stomach worm</name>
    <name type="synonym">Ostertagia circumcincta</name>
    <dbReference type="NCBI Taxonomy" id="45464"/>
    <lineage>
        <taxon>Eukaryota</taxon>
        <taxon>Metazoa</taxon>
        <taxon>Ecdysozoa</taxon>
        <taxon>Nematoda</taxon>
        <taxon>Chromadorea</taxon>
        <taxon>Rhabditida</taxon>
        <taxon>Rhabditina</taxon>
        <taxon>Rhabditomorpha</taxon>
        <taxon>Strongyloidea</taxon>
        <taxon>Trichostrongylidae</taxon>
        <taxon>Teladorsagia</taxon>
    </lineage>
</organism>
<evidence type="ECO:0000313" key="2">
    <source>
        <dbReference type="EMBL" id="PIO59523.1"/>
    </source>
</evidence>
<dbReference type="EMBL" id="KZ357631">
    <property type="protein sequence ID" value="PIO59523.1"/>
    <property type="molecule type" value="Genomic_DNA"/>
</dbReference>
<dbReference type="Proteomes" id="UP000230423">
    <property type="component" value="Unassembled WGS sequence"/>
</dbReference>
<name>A0A2G9TND9_TELCI</name>
<accession>A0A2G9TND9</accession>
<dbReference type="OrthoDB" id="10259545at2759"/>
<dbReference type="SUPFAM" id="SSF53686">
    <property type="entry name" value="Tryptophan synthase beta subunit-like PLP-dependent enzymes"/>
    <property type="match status" value="1"/>
</dbReference>
<reference evidence="2 3" key="1">
    <citation type="submission" date="2015-09" db="EMBL/GenBank/DDBJ databases">
        <title>Draft genome of the parasitic nematode Teladorsagia circumcincta isolate WARC Sus (inbred).</title>
        <authorList>
            <person name="Mitreva M."/>
        </authorList>
    </citation>
    <scope>NUCLEOTIDE SEQUENCE [LARGE SCALE GENOMIC DNA]</scope>
    <source>
        <strain evidence="2 3">S</strain>
    </source>
</reference>
<protein>
    <submittedName>
        <fullName evidence="2">Uncharacterized protein</fullName>
    </submittedName>
</protein>
<gene>
    <name evidence="2" type="ORF">TELCIR_19014</name>
</gene>
<feature type="non-terminal residue" evidence="2">
    <location>
        <position position="113"/>
    </location>
</feature>
<evidence type="ECO:0000256" key="1">
    <source>
        <dbReference type="SAM" id="SignalP"/>
    </source>
</evidence>
<feature type="chain" id="PRO_5013822815" evidence="1">
    <location>
        <begin position="25"/>
        <end position="113"/>
    </location>
</feature>
<dbReference type="InterPro" id="IPR036052">
    <property type="entry name" value="TrpB-like_PALP_sf"/>
</dbReference>